<evidence type="ECO:0000313" key="3">
    <source>
        <dbReference type="Proteomes" id="UP000613193"/>
    </source>
</evidence>
<dbReference type="InterPro" id="IPR011041">
    <property type="entry name" value="Quinoprot_gluc/sorb_DH_b-prop"/>
</dbReference>
<reference evidence="2" key="1">
    <citation type="submission" date="2020-12" db="EMBL/GenBank/DDBJ databases">
        <title>Bacterial novel species Mucilaginibacter sp. SD-g isolated from soil.</title>
        <authorList>
            <person name="Jung H.-Y."/>
        </authorList>
    </citation>
    <scope>NUCLEOTIDE SEQUENCE</scope>
    <source>
        <strain evidence="2">SD-g</strain>
    </source>
</reference>
<accession>A0A934PQ71</accession>
<comment type="caution">
    <text evidence="2">The sequence shown here is derived from an EMBL/GenBank/DDBJ whole genome shotgun (WGS) entry which is preliminary data.</text>
</comment>
<feature type="domain" description="DUF7133" evidence="1">
    <location>
        <begin position="68"/>
        <end position="425"/>
    </location>
</feature>
<dbReference type="Proteomes" id="UP000613193">
    <property type="component" value="Unassembled WGS sequence"/>
</dbReference>
<dbReference type="Pfam" id="PF23500">
    <property type="entry name" value="DUF7133"/>
    <property type="match status" value="1"/>
</dbReference>
<dbReference type="Gene3D" id="2.120.10.30">
    <property type="entry name" value="TolB, C-terminal domain"/>
    <property type="match status" value="1"/>
</dbReference>
<proteinExistence type="predicted"/>
<dbReference type="EMBL" id="JAEHFW010000001">
    <property type="protein sequence ID" value="MBK0377672.1"/>
    <property type="molecule type" value="Genomic_DNA"/>
</dbReference>
<gene>
    <name evidence="2" type="ORF">I5M19_00025</name>
</gene>
<dbReference type="PROSITE" id="PS51257">
    <property type="entry name" value="PROKAR_LIPOPROTEIN"/>
    <property type="match status" value="1"/>
</dbReference>
<evidence type="ECO:0000259" key="1">
    <source>
        <dbReference type="Pfam" id="PF23500"/>
    </source>
</evidence>
<keyword evidence="3" id="KW-1185">Reference proteome</keyword>
<dbReference type="InterPro" id="IPR055557">
    <property type="entry name" value="DUF7133"/>
</dbReference>
<dbReference type="AlphaFoldDB" id="A0A934PQ71"/>
<dbReference type="PANTHER" id="PTHR19328">
    <property type="entry name" value="HEDGEHOG-INTERACTING PROTEIN"/>
    <property type="match status" value="1"/>
</dbReference>
<sequence>MKNSLIYTLFSALLFTACSQNKPDPSKADNVNTPADQQVALAAPYATKSVRNYCKVIGWPVDKTPIAPAGFKVNLYADNLNNPRNIYIAPNGDVLVAEANTEIKGIKKIGAEIIGAAGSQNLGKSANRITLFRDSNGDGVPDKRSVFLDNLNQPFGMLILGNSFYVANTDGLWRYNYTSGQTQINGPGKMILALPAGGYNNHWTRNLRANSAGTKIYISVGSGTNVAEHGMENEVRRADILEINPDGSGERIYASGLRNPAGIDFQSETGVLYAVVNERDDLGDNLVPDYLTSVKEGGFYGWPWSYFGQHPDPRLKVKRPDMVKKAIVPDFALGSHTASLGLTFYNGGMFPDTYKGGVFIGQHGSWNRSKLVGYKVTFLPFTNGKPAAKMQDFLTGFIADSAKQEVYGRPVGVTVAKDGALLVADDSGNKIWRVSTNK</sequence>
<name>A0A934PQ71_9SPHI</name>
<dbReference type="PANTHER" id="PTHR19328:SF55">
    <property type="entry name" value="BLR6566 PROTEIN"/>
    <property type="match status" value="1"/>
</dbReference>
<evidence type="ECO:0000313" key="2">
    <source>
        <dbReference type="EMBL" id="MBK0377672.1"/>
    </source>
</evidence>
<organism evidence="2 3">
    <name type="scientific">Mucilaginibacter segetis</name>
    <dbReference type="NCBI Taxonomy" id="2793071"/>
    <lineage>
        <taxon>Bacteria</taxon>
        <taxon>Pseudomonadati</taxon>
        <taxon>Bacteroidota</taxon>
        <taxon>Sphingobacteriia</taxon>
        <taxon>Sphingobacteriales</taxon>
        <taxon>Sphingobacteriaceae</taxon>
        <taxon>Mucilaginibacter</taxon>
    </lineage>
</organism>
<protein>
    <submittedName>
        <fullName evidence="2">Sorbosone dehydrogenase family protein</fullName>
    </submittedName>
</protein>
<dbReference type="RefSeq" id="WP_200062797.1">
    <property type="nucleotide sequence ID" value="NZ_JAEHFW010000001.1"/>
</dbReference>
<dbReference type="InterPro" id="IPR011042">
    <property type="entry name" value="6-blade_b-propeller_TolB-like"/>
</dbReference>
<dbReference type="SUPFAM" id="SSF50952">
    <property type="entry name" value="Soluble quinoprotein glucose dehydrogenase"/>
    <property type="match status" value="1"/>
</dbReference>